<dbReference type="NCBIfam" id="NF040521">
    <property type="entry name" value="C45_proenzyme"/>
    <property type="match status" value="1"/>
</dbReference>
<organism evidence="2 3">
    <name type="scientific">Streptomyces prasinopilosus</name>
    <dbReference type="NCBI Taxonomy" id="67344"/>
    <lineage>
        <taxon>Bacteria</taxon>
        <taxon>Bacillati</taxon>
        <taxon>Actinomycetota</taxon>
        <taxon>Actinomycetes</taxon>
        <taxon>Kitasatosporales</taxon>
        <taxon>Streptomycetaceae</taxon>
        <taxon>Streptomyces</taxon>
    </lineage>
</organism>
<dbReference type="Pfam" id="PF03417">
    <property type="entry name" value="AAT"/>
    <property type="match status" value="1"/>
</dbReference>
<dbReference type="AlphaFoldDB" id="A0A1G6M2W1"/>
<keyword evidence="2" id="KW-0808">Transferase</keyword>
<proteinExistence type="predicted"/>
<keyword evidence="3" id="KW-1185">Reference proteome</keyword>
<evidence type="ECO:0000259" key="1">
    <source>
        <dbReference type="Pfam" id="PF03417"/>
    </source>
</evidence>
<protein>
    <submittedName>
        <fullName evidence="2">Acyl-coenzyme A:6-aminopenicillanic acid acyl-transferase</fullName>
    </submittedName>
</protein>
<dbReference type="Gene3D" id="1.10.10.2120">
    <property type="match status" value="1"/>
</dbReference>
<evidence type="ECO:0000313" key="3">
    <source>
        <dbReference type="Proteomes" id="UP000182100"/>
    </source>
</evidence>
<gene>
    <name evidence="2" type="ORF">SAMN05216505_102362</name>
</gene>
<dbReference type="PANTHER" id="PTHR34180:SF1">
    <property type="entry name" value="BETA-ALANYL-DOPAMINE_CARCININE HYDROLASE"/>
    <property type="match status" value="1"/>
</dbReference>
<dbReference type="PANTHER" id="PTHR34180">
    <property type="entry name" value="PEPTIDASE C45"/>
    <property type="match status" value="1"/>
</dbReference>
<dbReference type="Gene3D" id="3.60.60.10">
    <property type="entry name" value="Penicillin V Acylase, Chain A"/>
    <property type="match status" value="1"/>
</dbReference>
<dbReference type="InterPro" id="IPR047794">
    <property type="entry name" value="C45_proenzyme-like"/>
</dbReference>
<dbReference type="STRING" id="67344.SAMN05216505_102362"/>
<dbReference type="RefSeq" id="WP_055573069.1">
    <property type="nucleotide sequence ID" value="NZ_FMZK01000002.1"/>
</dbReference>
<feature type="domain" description="Peptidase C45 hydrolase" evidence="1">
    <location>
        <begin position="127"/>
        <end position="295"/>
    </location>
</feature>
<name>A0A1G6M2W1_9ACTN</name>
<accession>A0A1G6M2W1</accession>
<reference evidence="3" key="1">
    <citation type="submission" date="2016-10" db="EMBL/GenBank/DDBJ databases">
        <authorList>
            <person name="Varghese N."/>
            <person name="Submissions S."/>
        </authorList>
    </citation>
    <scope>NUCLEOTIDE SEQUENCE [LARGE SCALE GENOMIC DNA]</scope>
    <source>
        <strain evidence="3">CGMCC 4.3504</strain>
    </source>
</reference>
<sequence>MPAGDRPLPYVRATGSPFALGVRHGTSRAKALRAFLDDGLTRLNHVLSRPVTMAELGPRIAAHRAALGAASPDALDEIRGLAHGAGLTPDEALLLQIRREIMGYRRVPTAGDCTTYAVAPSTHDSPSVLAQTVDLNGHLDDQICVLDVGRTDAGRRSLLLSFGGLLGYLGINSEGLAVGINLVLGGVWEPGLPPYLAVRHLLDQASDVDSAVAELRRLLPLASSRSFTLCDPRGAAYVELCGGDLVVVPAVSGHVVHTNHFLHPDLAHGDALNPFARRSSLRRLEAASEGVRRLPPSACPEEHLALLSTRPIRVPDRGDIRAERTVAAVVMVPSRRELHIRPGDPALSATQVFRLNRPFQPQDC</sequence>
<dbReference type="Proteomes" id="UP000182100">
    <property type="component" value="Unassembled WGS sequence"/>
</dbReference>
<dbReference type="InterPro" id="IPR047801">
    <property type="entry name" value="Peptidase_C45"/>
</dbReference>
<dbReference type="EMBL" id="FMZK01000002">
    <property type="protein sequence ID" value="SDC49868.1"/>
    <property type="molecule type" value="Genomic_DNA"/>
</dbReference>
<evidence type="ECO:0000313" key="2">
    <source>
        <dbReference type="EMBL" id="SDC49868.1"/>
    </source>
</evidence>
<dbReference type="GO" id="GO:0016740">
    <property type="term" value="F:transferase activity"/>
    <property type="evidence" value="ECO:0007669"/>
    <property type="project" value="UniProtKB-KW"/>
</dbReference>
<dbReference type="InterPro" id="IPR005079">
    <property type="entry name" value="Peptidase_C45_hydrolase"/>
</dbReference>